<evidence type="ECO:0000313" key="3">
    <source>
        <dbReference type="Proteomes" id="UP000001935"/>
    </source>
</evidence>
<dbReference type="KEGG" id="ade:Adeh_2834"/>
<keyword evidence="1" id="KW-0732">Signal</keyword>
<gene>
    <name evidence="2" type="ordered locus">Adeh_2834</name>
</gene>
<protein>
    <recommendedName>
        <fullName evidence="4">Invasin domain-containing protein</fullName>
    </recommendedName>
</protein>
<sequence length="396" mass="40255">MRIYVGWLLVALALVARGARAQVPVPAPEDGAEPAAAATALELELSFEAREALPGDEVLLVARLRGADGRGRDAALTVEVDAGVAKGPLRISRGVYTCRITAPTTLDARTSLVVIATAEGTAASAAIPLRPGPARAIAVDVPEDLAADGGRHPLWIAVTDAHGNAVAEEPRLTAGLGSVSEPVPLGGGRWLAEYRAPRSAWAGEDVVRASAGAASASRALPLRAVPAVLTVSPRAGVMLGGGGPALALGADAAAWRAAGPLDLGVVAAIAWWGVREDGIAWAPRAGLDLRADRATLPLTLSLAARTGLGTRGTATLSLGGGAARVSSSTRLAGQPELSESAWAPAATAGLELAFRSRLGAPFAEVRGYWLGAPRLDTVRGAAWPLLLSAGVRFDAY</sequence>
<organism evidence="2 3">
    <name type="scientific">Anaeromyxobacter dehalogenans (strain 2CP-C)</name>
    <dbReference type="NCBI Taxonomy" id="290397"/>
    <lineage>
        <taxon>Bacteria</taxon>
        <taxon>Pseudomonadati</taxon>
        <taxon>Myxococcota</taxon>
        <taxon>Myxococcia</taxon>
        <taxon>Myxococcales</taxon>
        <taxon>Cystobacterineae</taxon>
        <taxon>Anaeromyxobacteraceae</taxon>
        <taxon>Anaeromyxobacter</taxon>
    </lineage>
</organism>
<accession>Q2ILS1</accession>
<dbReference type="STRING" id="290397.Adeh_2834"/>
<dbReference type="AlphaFoldDB" id="Q2ILS1"/>
<dbReference type="RefSeq" id="WP_011421886.1">
    <property type="nucleotide sequence ID" value="NC_007760.1"/>
</dbReference>
<evidence type="ECO:0000313" key="2">
    <source>
        <dbReference type="EMBL" id="ABC82604.1"/>
    </source>
</evidence>
<proteinExistence type="predicted"/>
<evidence type="ECO:0000256" key="1">
    <source>
        <dbReference type="SAM" id="SignalP"/>
    </source>
</evidence>
<reference evidence="2 3" key="1">
    <citation type="submission" date="2006-01" db="EMBL/GenBank/DDBJ databases">
        <title>Complete sequence of Anaeromyxobacter dehalogenans 2CP-C.</title>
        <authorList>
            <consortium name="US DOE Joint Genome Institute"/>
            <person name="Copeland A."/>
            <person name="Lucas S."/>
            <person name="Lapidus A."/>
            <person name="Barry K."/>
            <person name="Detter J.C."/>
            <person name="Glavina T."/>
            <person name="Hammon N."/>
            <person name="Israni S."/>
            <person name="Pitluck S."/>
            <person name="Brettin T."/>
            <person name="Bruce D."/>
            <person name="Han C."/>
            <person name="Tapia R."/>
            <person name="Gilna P."/>
            <person name="Kiss H."/>
            <person name="Schmutz J."/>
            <person name="Larimer F."/>
            <person name="Land M."/>
            <person name="Kyrpides N."/>
            <person name="Anderson I."/>
            <person name="Sanford R.A."/>
            <person name="Ritalahti K.M."/>
            <person name="Thomas H.S."/>
            <person name="Kirby J.R."/>
            <person name="Zhulin I.B."/>
            <person name="Loeffler F.E."/>
            <person name="Richardson P."/>
        </authorList>
    </citation>
    <scope>NUCLEOTIDE SEQUENCE [LARGE SCALE GENOMIC DNA]</scope>
    <source>
        <strain evidence="2 3">2CP-C</strain>
    </source>
</reference>
<name>Q2ILS1_ANADE</name>
<dbReference type="Proteomes" id="UP000001935">
    <property type="component" value="Chromosome"/>
</dbReference>
<dbReference type="OrthoDB" id="9968799at2"/>
<dbReference type="EMBL" id="CP000251">
    <property type="protein sequence ID" value="ABC82604.1"/>
    <property type="molecule type" value="Genomic_DNA"/>
</dbReference>
<feature type="signal peptide" evidence="1">
    <location>
        <begin position="1"/>
        <end position="21"/>
    </location>
</feature>
<evidence type="ECO:0008006" key="4">
    <source>
        <dbReference type="Google" id="ProtNLM"/>
    </source>
</evidence>
<feature type="chain" id="PRO_5004209988" description="Invasin domain-containing protein" evidence="1">
    <location>
        <begin position="22"/>
        <end position="396"/>
    </location>
</feature>
<dbReference type="HOGENOM" id="CLU_703290_0_0_7"/>